<evidence type="ECO:0000256" key="11">
    <source>
        <dbReference type="ARBA" id="ARBA00048317"/>
    </source>
</evidence>
<dbReference type="EC" id="2.4.1.255" evidence="2"/>
<dbReference type="Ensembl" id="ENSEBUT00000008156.1">
    <property type="protein sequence ID" value="ENSEBUP00000007668.1"/>
    <property type="gene ID" value="ENSEBUG00000005005.1"/>
</dbReference>
<evidence type="ECO:0000259" key="14">
    <source>
        <dbReference type="Pfam" id="PF04577"/>
    </source>
</evidence>
<dbReference type="AlphaFoldDB" id="A0A8C4NH76"/>
<comment type="function">
    <text evidence="8">Catalyzes the transfer of a single N-acetylglucosamine from UDP-GlcNAc to a serine or threonine residue in extracellular proteins resulting in their modification with a beta-linked N-acetylglucosamine (O-GlcNAc). Specifically glycosylates the Thr residue located between the fifth and sixth conserved cysteines of folded EGF-like domains.</text>
</comment>
<evidence type="ECO:0000256" key="12">
    <source>
        <dbReference type="ARBA" id="ARBA00049432"/>
    </source>
</evidence>
<evidence type="ECO:0000256" key="7">
    <source>
        <dbReference type="ARBA" id="ARBA00023180"/>
    </source>
</evidence>
<dbReference type="PANTHER" id="PTHR20961:SF148">
    <property type="entry name" value="EGF DOMAIN-SPECIFIC O-LINKED N-ACETYLGLUCOSAMINE TRANSFERASE"/>
    <property type="match status" value="1"/>
</dbReference>
<name>A0A8C4NH76_EPTBU</name>
<evidence type="ECO:0000256" key="6">
    <source>
        <dbReference type="ARBA" id="ARBA00022824"/>
    </source>
</evidence>
<protein>
    <recommendedName>
        <fullName evidence="9">EGF domain-specific O-linked N-acetylglucosamine transferase</fullName>
        <ecNumber evidence="2">2.4.1.255</ecNumber>
    </recommendedName>
    <alternativeName>
        <fullName evidence="10">Extracellular O-linked N-acetylglucosamine transferase</fullName>
    </alternativeName>
</protein>
<keyword evidence="5" id="KW-0732">Signal</keyword>
<feature type="region of interest" description="Disordered" evidence="13">
    <location>
        <begin position="449"/>
        <end position="478"/>
    </location>
</feature>
<keyword evidence="16" id="KW-1185">Reference proteome</keyword>
<dbReference type="Pfam" id="PF04577">
    <property type="entry name" value="Glyco_transf_61"/>
    <property type="match status" value="1"/>
</dbReference>
<sequence length="478" mass="55623">MEPRGQTTIGTYPSMAFADIPPQFIGLLYWIVTTAVGSCITSSKYVALSLPPEHRPFYLRNNPTEAKCCQADPCCPLKHHFEKLASCWGYEESCEPPHRAADPSCHSTSAPWVMNLEEAKQMFWQQADFGYVKERRKELQMLCRPQHPGDSSLVCASHMRYCTATRLFIDLRNPRRNNDRFAELQLYTSLPFSVHTTQECEVVIDRPTYFMKLDAGVNMYHHFCDFVNLYISQHVNNSFSTDVNIVMWDTSSYHYGDLFSSTWKAFTDHDVIHLKDFDHKRVCFRYAVFSLLPRMRYGLFYNTPLIPNCHGTALFRAFSQHVIYRLNITQHENKERKVRVTLLTRSTQYRRITNQKQMERAMKTVPLLDVRVVDYKFKEIEFTEQLRITHNSDVFIGMHGAGLTHLLFLPDWAVIFELHNCGDDLCYWDLARLRGVNYMTWQRQSAVYPEDKDSSKPSRCLSTSPLSHSLMPEPLKGA</sequence>
<reference evidence="15" key="1">
    <citation type="submission" date="2025-08" db="UniProtKB">
        <authorList>
            <consortium name="Ensembl"/>
        </authorList>
    </citation>
    <scope>IDENTIFICATION</scope>
</reference>
<accession>A0A8C4NH76</accession>
<evidence type="ECO:0000256" key="5">
    <source>
        <dbReference type="ARBA" id="ARBA00022729"/>
    </source>
</evidence>
<dbReference type="InterPro" id="IPR049625">
    <property type="entry name" value="Glyco_transf_61_cat"/>
</dbReference>
<proteinExistence type="inferred from homology"/>
<feature type="domain" description="Glycosyltransferase 61 catalytic" evidence="14">
    <location>
        <begin position="310"/>
        <end position="415"/>
    </location>
</feature>
<organism evidence="15 16">
    <name type="scientific">Eptatretus burgeri</name>
    <name type="common">Inshore hagfish</name>
    <dbReference type="NCBI Taxonomy" id="7764"/>
    <lineage>
        <taxon>Eukaryota</taxon>
        <taxon>Metazoa</taxon>
        <taxon>Chordata</taxon>
        <taxon>Craniata</taxon>
        <taxon>Vertebrata</taxon>
        <taxon>Cyclostomata</taxon>
        <taxon>Myxini</taxon>
        <taxon>Myxiniformes</taxon>
        <taxon>Myxinidae</taxon>
        <taxon>Eptatretinae</taxon>
        <taxon>Eptatretus</taxon>
    </lineage>
</organism>
<evidence type="ECO:0000313" key="16">
    <source>
        <dbReference type="Proteomes" id="UP000694388"/>
    </source>
</evidence>
<dbReference type="InterPro" id="IPR007657">
    <property type="entry name" value="Glycosyltransferase_61"/>
</dbReference>
<dbReference type="GO" id="GO:0097363">
    <property type="term" value="F:protein O-acetylglucosaminyltransferase activity"/>
    <property type="evidence" value="ECO:0007669"/>
    <property type="project" value="UniProtKB-EC"/>
</dbReference>
<keyword evidence="7" id="KW-0325">Glycoprotein</keyword>
<reference evidence="15" key="2">
    <citation type="submission" date="2025-09" db="UniProtKB">
        <authorList>
            <consortium name="Ensembl"/>
        </authorList>
    </citation>
    <scope>IDENTIFICATION</scope>
</reference>
<evidence type="ECO:0000256" key="1">
    <source>
        <dbReference type="ARBA" id="ARBA00005449"/>
    </source>
</evidence>
<keyword evidence="6" id="KW-0256">Endoplasmic reticulum</keyword>
<keyword evidence="4" id="KW-0808">Transferase</keyword>
<evidence type="ECO:0000256" key="8">
    <source>
        <dbReference type="ARBA" id="ARBA00037761"/>
    </source>
</evidence>
<comment type="catalytic activity">
    <reaction evidence="11">
        <text>L-seryl-[protein] + UDP-N-acetyl-alpha-D-glucosamine = 3-O-(N-acetyl-beta-D-glucosaminyl)-L-seryl-[protein] + UDP + H(+)</text>
        <dbReference type="Rhea" id="RHEA:48904"/>
        <dbReference type="Rhea" id="RHEA-COMP:9863"/>
        <dbReference type="Rhea" id="RHEA-COMP:12251"/>
        <dbReference type="ChEBI" id="CHEBI:15378"/>
        <dbReference type="ChEBI" id="CHEBI:29999"/>
        <dbReference type="ChEBI" id="CHEBI:57705"/>
        <dbReference type="ChEBI" id="CHEBI:58223"/>
        <dbReference type="ChEBI" id="CHEBI:90838"/>
        <dbReference type="EC" id="2.4.1.255"/>
    </reaction>
</comment>
<evidence type="ECO:0000256" key="9">
    <source>
        <dbReference type="ARBA" id="ARBA00040944"/>
    </source>
</evidence>
<dbReference type="GeneTree" id="ENSGT00940000156493"/>
<evidence type="ECO:0000256" key="13">
    <source>
        <dbReference type="SAM" id="MobiDB-lite"/>
    </source>
</evidence>
<comment type="catalytic activity">
    <reaction evidence="12">
        <text>L-threonyl-[protein] + UDP-N-acetyl-alpha-D-glucosamine = 3-O-(N-acetyl-beta-D-glucosaminyl)-L-threonyl-[protein] + UDP + H(+)</text>
        <dbReference type="Rhea" id="RHEA:48908"/>
        <dbReference type="Rhea" id="RHEA-COMP:11060"/>
        <dbReference type="Rhea" id="RHEA-COMP:12252"/>
        <dbReference type="ChEBI" id="CHEBI:15378"/>
        <dbReference type="ChEBI" id="CHEBI:30013"/>
        <dbReference type="ChEBI" id="CHEBI:57705"/>
        <dbReference type="ChEBI" id="CHEBI:58223"/>
        <dbReference type="ChEBI" id="CHEBI:90840"/>
        <dbReference type="EC" id="2.4.1.255"/>
    </reaction>
</comment>
<dbReference type="PANTHER" id="PTHR20961">
    <property type="entry name" value="GLYCOSYLTRANSFERASE"/>
    <property type="match status" value="1"/>
</dbReference>
<evidence type="ECO:0000256" key="3">
    <source>
        <dbReference type="ARBA" id="ARBA00022676"/>
    </source>
</evidence>
<evidence type="ECO:0000256" key="4">
    <source>
        <dbReference type="ARBA" id="ARBA00022679"/>
    </source>
</evidence>
<dbReference type="GO" id="GO:0005788">
    <property type="term" value="C:endoplasmic reticulum lumen"/>
    <property type="evidence" value="ECO:0007669"/>
    <property type="project" value="TreeGrafter"/>
</dbReference>
<evidence type="ECO:0000256" key="10">
    <source>
        <dbReference type="ARBA" id="ARBA00042574"/>
    </source>
</evidence>
<evidence type="ECO:0000313" key="15">
    <source>
        <dbReference type="Ensembl" id="ENSEBUP00000007668.1"/>
    </source>
</evidence>
<comment type="similarity">
    <text evidence="1">Belongs to the glycosyltransferase 61 family.</text>
</comment>
<dbReference type="Proteomes" id="UP000694388">
    <property type="component" value="Unplaced"/>
</dbReference>
<keyword evidence="3" id="KW-0328">Glycosyltransferase</keyword>
<evidence type="ECO:0000256" key="2">
    <source>
        <dbReference type="ARBA" id="ARBA00011970"/>
    </source>
</evidence>